<evidence type="ECO:0000259" key="4">
    <source>
        <dbReference type="Pfam" id="PF06110"/>
    </source>
</evidence>
<evidence type="ECO:0000256" key="3">
    <source>
        <dbReference type="SAM" id="MobiDB-lite"/>
    </source>
</evidence>
<evidence type="ECO:0000256" key="2">
    <source>
        <dbReference type="ARBA" id="ARBA00022669"/>
    </source>
</evidence>
<evidence type="ECO:0000313" key="5">
    <source>
        <dbReference type="EMBL" id="CAG8689852.1"/>
    </source>
</evidence>
<dbReference type="Gene3D" id="3.40.30.10">
    <property type="entry name" value="Glutaredoxin"/>
    <property type="match status" value="1"/>
</dbReference>
<proteinExistence type="inferred from homology"/>
<dbReference type="SUPFAM" id="SSF52833">
    <property type="entry name" value="Thioredoxin-like"/>
    <property type="match status" value="1"/>
</dbReference>
<gene>
    <name evidence="5" type="ORF">ALEPTO_LOCUS11167</name>
</gene>
<feature type="region of interest" description="Disordered" evidence="3">
    <location>
        <begin position="102"/>
        <end position="140"/>
    </location>
</feature>
<dbReference type="GO" id="GO:0047134">
    <property type="term" value="F:protein-disulfide reductase [NAD(P)H] activity"/>
    <property type="evidence" value="ECO:0007669"/>
    <property type="project" value="InterPro"/>
</dbReference>
<reference evidence="5" key="1">
    <citation type="submission" date="2021-06" db="EMBL/GenBank/DDBJ databases">
        <authorList>
            <person name="Kallberg Y."/>
            <person name="Tangrot J."/>
            <person name="Rosling A."/>
        </authorList>
    </citation>
    <scope>NUCLEOTIDE SEQUENCE</scope>
    <source>
        <strain evidence="5">FL130A</strain>
    </source>
</reference>
<dbReference type="GO" id="GO:0005829">
    <property type="term" value="C:cytosol"/>
    <property type="evidence" value="ECO:0007669"/>
    <property type="project" value="TreeGrafter"/>
</dbReference>
<dbReference type="Pfam" id="PF06110">
    <property type="entry name" value="TXD17-like_Trx"/>
    <property type="match status" value="1"/>
</dbReference>
<dbReference type="PANTHER" id="PTHR12452">
    <property type="entry name" value="42-9-9 PROTEIN-RELATED"/>
    <property type="match status" value="1"/>
</dbReference>
<sequence length="231" mass="26006">QYNYCGSTDAHCGTGCQPGKSFAGTCAKSGNQKRGRITWHRIDPDEQLINNMEGGNGNQKRGRTAWHRIDPDEQLIKNMEGGSGNQKRNINRETWHRIDPDGQLIKNMEGGSGNNGGSENNLEKRDRKTWHRTEEPSTGQSWCPDCAIADPLIRSTVNQYASSSNTAVVLIEAPVGSRSEWRQSSNHVYKRDPRINISRIPTLVRWKTNTRLVEDECANEDNLKKFVEGKL</sequence>
<keyword evidence="2" id="KW-0147">Chitin-binding</keyword>
<dbReference type="InterPro" id="IPR036861">
    <property type="entry name" value="Endochitinase-like_sf"/>
</dbReference>
<dbReference type="EMBL" id="CAJVPS010016407">
    <property type="protein sequence ID" value="CAG8689852.1"/>
    <property type="molecule type" value="Genomic_DNA"/>
</dbReference>
<dbReference type="GO" id="GO:0008061">
    <property type="term" value="F:chitin binding"/>
    <property type="evidence" value="ECO:0007669"/>
    <property type="project" value="UniProtKB-KW"/>
</dbReference>
<evidence type="ECO:0000256" key="1">
    <source>
        <dbReference type="ARBA" id="ARBA00008987"/>
    </source>
</evidence>
<organism evidence="5 6">
    <name type="scientific">Ambispora leptoticha</name>
    <dbReference type="NCBI Taxonomy" id="144679"/>
    <lineage>
        <taxon>Eukaryota</taxon>
        <taxon>Fungi</taxon>
        <taxon>Fungi incertae sedis</taxon>
        <taxon>Mucoromycota</taxon>
        <taxon>Glomeromycotina</taxon>
        <taxon>Glomeromycetes</taxon>
        <taxon>Archaeosporales</taxon>
        <taxon>Ambisporaceae</taxon>
        <taxon>Ambispora</taxon>
    </lineage>
</organism>
<dbReference type="InterPro" id="IPR045108">
    <property type="entry name" value="TXNDC17-like"/>
</dbReference>
<feature type="compositionally biased region" description="Basic and acidic residues" evidence="3">
    <location>
        <begin position="121"/>
        <end position="135"/>
    </location>
</feature>
<dbReference type="OrthoDB" id="78947at2759"/>
<protein>
    <submittedName>
        <fullName evidence="5">7687_t:CDS:1</fullName>
    </submittedName>
</protein>
<dbReference type="InterPro" id="IPR036249">
    <property type="entry name" value="Thioredoxin-like_sf"/>
</dbReference>
<dbReference type="Gene3D" id="3.30.60.10">
    <property type="entry name" value="Endochitinase-like"/>
    <property type="match status" value="1"/>
</dbReference>
<feature type="domain" description="Thioredoxin" evidence="4">
    <location>
        <begin position="132"/>
        <end position="228"/>
    </location>
</feature>
<keyword evidence="6" id="KW-1185">Reference proteome</keyword>
<dbReference type="SUPFAM" id="SSF57016">
    <property type="entry name" value="Plant lectins/antimicrobial peptides"/>
    <property type="match status" value="1"/>
</dbReference>
<comment type="caution">
    <text evidence="5">The sequence shown here is derived from an EMBL/GenBank/DDBJ whole genome shotgun (WGS) entry which is preliminary data.</text>
</comment>
<evidence type="ECO:0000313" key="6">
    <source>
        <dbReference type="Proteomes" id="UP000789508"/>
    </source>
</evidence>
<accession>A0A9N9EWJ0</accession>
<dbReference type="Proteomes" id="UP000789508">
    <property type="component" value="Unassembled WGS sequence"/>
</dbReference>
<comment type="similarity">
    <text evidence="1">Belongs to the thioredoxin family.</text>
</comment>
<dbReference type="InterPro" id="IPR010357">
    <property type="entry name" value="TXNDC17_dom"/>
</dbReference>
<name>A0A9N9EWJ0_9GLOM</name>
<dbReference type="PANTHER" id="PTHR12452:SF0">
    <property type="entry name" value="THIOREDOXIN DOMAIN-CONTAINING PROTEIN 17"/>
    <property type="match status" value="1"/>
</dbReference>
<dbReference type="AlphaFoldDB" id="A0A9N9EWJ0"/>
<feature type="non-terminal residue" evidence="5">
    <location>
        <position position="231"/>
    </location>
</feature>